<keyword evidence="2" id="KW-1185">Reference proteome</keyword>
<dbReference type="Proteomes" id="UP000231259">
    <property type="component" value="Unassembled WGS sequence"/>
</dbReference>
<evidence type="ECO:0000313" key="1">
    <source>
        <dbReference type="EMBL" id="PIL20535.1"/>
    </source>
</evidence>
<gene>
    <name evidence="1" type="ORF">P775_08375</name>
</gene>
<sequence>MFQHTFREKGLWRGWLKNGQSVEISTAKHGWDFGAGIHIHGNDDDMGDRMLFLKLWRLTIVLPMGVIEHPWPAMDGPQWSAYASSEFGLMFHWGMSSKSFDMPWFLHTLAYEQQMADGSWISVFDPDAKPYAEAYPFTYTLKSGKIQNRIATVSKRRHVLCRRMFKMFGWPRWIKESIDIDFDGEVGERSGSWKGGTMGCSYNLRRGETMEQALRRMGRDRKFR</sequence>
<organism evidence="1 2">
    <name type="scientific">Puniceibacterium antarcticum</name>
    <dbReference type="NCBI Taxonomy" id="1206336"/>
    <lineage>
        <taxon>Bacteria</taxon>
        <taxon>Pseudomonadati</taxon>
        <taxon>Pseudomonadota</taxon>
        <taxon>Alphaproteobacteria</taxon>
        <taxon>Rhodobacterales</taxon>
        <taxon>Paracoccaceae</taxon>
        <taxon>Puniceibacterium</taxon>
    </lineage>
</organism>
<dbReference type="RefSeq" id="WP_099910483.1">
    <property type="nucleotide sequence ID" value="NZ_AWWI01000060.1"/>
</dbReference>
<name>A0A2G8RG26_9RHOB</name>
<comment type="caution">
    <text evidence="1">The sequence shown here is derived from an EMBL/GenBank/DDBJ whole genome shotgun (WGS) entry which is preliminary data.</text>
</comment>
<accession>A0A2G8RG26</accession>
<dbReference type="InterPro" id="IPR057463">
    <property type="entry name" value="Acb3"/>
</dbReference>
<reference evidence="1 2" key="1">
    <citation type="submission" date="2013-09" db="EMBL/GenBank/DDBJ databases">
        <title>Genome sequencing of Phaeobacter antarcticus sp. nov. SM1211.</title>
        <authorList>
            <person name="Zhang X.-Y."/>
            <person name="Liu C."/>
            <person name="Chen X.-L."/>
            <person name="Xie B.-B."/>
            <person name="Qin Q.-L."/>
            <person name="Rong J.-C."/>
            <person name="Zhang Y.-Z."/>
        </authorList>
    </citation>
    <scope>NUCLEOTIDE SEQUENCE [LARGE SCALE GENOMIC DNA]</scope>
    <source>
        <strain evidence="1 2">SM1211</strain>
    </source>
</reference>
<evidence type="ECO:0000313" key="2">
    <source>
        <dbReference type="Proteomes" id="UP000231259"/>
    </source>
</evidence>
<dbReference type="OrthoDB" id="8442522at2"/>
<protein>
    <submittedName>
        <fullName evidence="1">Uncharacterized protein</fullName>
    </submittedName>
</protein>
<dbReference type="Pfam" id="PF25187">
    <property type="entry name" value="Acb3"/>
    <property type="match status" value="1"/>
</dbReference>
<dbReference type="AlphaFoldDB" id="A0A2G8RG26"/>
<proteinExistence type="predicted"/>
<dbReference type="EMBL" id="AWWI01000060">
    <property type="protein sequence ID" value="PIL20535.1"/>
    <property type="molecule type" value="Genomic_DNA"/>
</dbReference>